<dbReference type="InterPro" id="IPR006085">
    <property type="entry name" value="XPG_DNA_repair_N"/>
</dbReference>
<dbReference type="SUPFAM" id="SSF88723">
    <property type="entry name" value="PIN domain-like"/>
    <property type="match status" value="1"/>
</dbReference>
<dbReference type="GO" id="GO:0003677">
    <property type="term" value="F:DNA binding"/>
    <property type="evidence" value="ECO:0007669"/>
    <property type="project" value="UniProtKB-KW"/>
</dbReference>
<evidence type="ECO:0000256" key="9">
    <source>
        <dbReference type="ARBA" id="ARBA00023242"/>
    </source>
</evidence>
<reference evidence="12 13" key="1">
    <citation type="submission" date="2019-05" db="EMBL/GenBank/DDBJ databases">
        <title>The compact genome of Giardia muris reveals important steps in the evolution of intestinal protozoan parasites.</title>
        <authorList>
            <person name="Xu F."/>
            <person name="Jimenez-Gonzalez A."/>
            <person name="Einarsson E."/>
            <person name="Astvaldsson A."/>
            <person name="Peirasmaki D."/>
            <person name="Eckmann L."/>
            <person name="Andersson J.O."/>
            <person name="Svard S.G."/>
            <person name="Jerlstrom-Hultqvist J."/>
        </authorList>
    </citation>
    <scope>NUCLEOTIDE SEQUENCE [LARGE SCALE GENOMIC DNA]</scope>
    <source>
        <strain evidence="12 13">Roberts-Thomson</strain>
    </source>
</reference>
<evidence type="ECO:0000259" key="10">
    <source>
        <dbReference type="SMART" id="SM00484"/>
    </source>
</evidence>
<dbReference type="Pfam" id="PF00752">
    <property type="entry name" value="XPG_N"/>
    <property type="match status" value="1"/>
</dbReference>
<dbReference type="Gene3D" id="1.10.150.20">
    <property type="entry name" value="5' to 3' exonuclease, C-terminal subdomain"/>
    <property type="match status" value="1"/>
</dbReference>
<dbReference type="GO" id="GO:0006281">
    <property type="term" value="P:DNA repair"/>
    <property type="evidence" value="ECO:0007669"/>
    <property type="project" value="UniProtKB-KW"/>
</dbReference>
<dbReference type="EMBL" id="VDLU01000001">
    <property type="protein sequence ID" value="TNJ30017.1"/>
    <property type="molecule type" value="Genomic_DNA"/>
</dbReference>
<dbReference type="CDD" id="cd09857">
    <property type="entry name" value="PIN_EXO1"/>
    <property type="match status" value="1"/>
</dbReference>
<evidence type="ECO:0000256" key="4">
    <source>
        <dbReference type="ARBA" id="ARBA00022763"/>
    </source>
</evidence>
<dbReference type="SUPFAM" id="SSF47807">
    <property type="entry name" value="5' to 3' exonuclease, C-terminal subdomain"/>
    <property type="match status" value="1"/>
</dbReference>
<evidence type="ECO:0000313" key="12">
    <source>
        <dbReference type="EMBL" id="TNJ30017.1"/>
    </source>
</evidence>
<evidence type="ECO:0000313" key="13">
    <source>
        <dbReference type="Proteomes" id="UP000315496"/>
    </source>
</evidence>
<keyword evidence="7" id="KW-0238">DNA-binding</keyword>
<proteinExistence type="predicted"/>
<dbReference type="InterPro" id="IPR029060">
    <property type="entry name" value="PIN-like_dom_sf"/>
</dbReference>
<dbReference type="GO" id="GO:0004527">
    <property type="term" value="F:exonuclease activity"/>
    <property type="evidence" value="ECO:0007669"/>
    <property type="project" value="UniProtKB-KW"/>
</dbReference>
<dbReference type="InterPro" id="IPR036279">
    <property type="entry name" value="5-3_exonuclease_C_sf"/>
</dbReference>
<comment type="subcellular location">
    <subcellularLocation>
        <location evidence="1">Nucleus</location>
    </subcellularLocation>
</comment>
<evidence type="ECO:0000256" key="8">
    <source>
        <dbReference type="ARBA" id="ARBA00023204"/>
    </source>
</evidence>
<name>A0A4Z1T9X1_GIAMU</name>
<feature type="domain" description="XPG N-terminal" evidence="11">
    <location>
        <begin position="1"/>
        <end position="98"/>
    </location>
</feature>
<dbReference type="PANTHER" id="PTHR11081">
    <property type="entry name" value="FLAP ENDONUCLEASE FAMILY MEMBER"/>
    <property type="match status" value="1"/>
</dbReference>
<keyword evidence="13" id="KW-1185">Reference proteome</keyword>
<dbReference type="PRINTS" id="PR00853">
    <property type="entry name" value="XPGRADSUPER"/>
</dbReference>
<dbReference type="InterPro" id="IPR006086">
    <property type="entry name" value="XPG-I_dom"/>
</dbReference>
<dbReference type="AlphaFoldDB" id="A0A4Z1T9X1"/>
<dbReference type="VEuPathDB" id="GiardiaDB:GMRT_13597"/>
<dbReference type="SMART" id="SM00484">
    <property type="entry name" value="XPGI"/>
    <property type="match status" value="1"/>
</dbReference>
<dbReference type="GO" id="GO:0005634">
    <property type="term" value="C:nucleus"/>
    <property type="evidence" value="ECO:0007669"/>
    <property type="project" value="UniProtKB-SubCell"/>
</dbReference>
<dbReference type="GO" id="GO:0017108">
    <property type="term" value="F:5'-flap endonuclease activity"/>
    <property type="evidence" value="ECO:0007669"/>
    <property type="project" value="TreeGrafter"/>
</dbReference>
<keyword evidence="9" id="KW-0539">Nucleus</keyword>
<evidence type="ECO:0000256" key="3">
    <source>
        <dbReference type="ARBA" id="ARBA00022759"/>
    </source>
</evidence>
<feature type="domain" description="XPG-I" evidence="10">
    <location>
        <begin position="141"/>
        <end position="212"/>
    </location>
</feature>
<gene>
    <name evidence="12" type="ORF">GMRT_13597</name>
</gene>
<organism evidence="12 13">
    <name type="scientific">Giardia muris</name>
    <dbReference type="NCBI Taxonomy" id="5742"/>
    <lineage>
        <taxon>Eukaryota</taxon>
        <taxon>Metamonada</taxon>
        <taxon>Diplomonadida</taxon>
        <taxon>Hexamitidae</taxon>
        <taxon>Giardiinae</taxon>
        <taxon>Giardia</taxon>
    </lineage>
</organism>
<evidence type="ECO:0000256" key="2">
    <source>
        <dbReference type="ARBA" id="ARBA00022722"/>
    </source>
</evidence>
<keyword evidence="5" id="KW-0378">Hydrolase</keyword>
<dbReference type="OrthoDB" id="26491at2759"/>
<dbReference type="Proteomes" id="UP000315496">
    <property type="component" value="Chromosome 1"/>
</dbReference>
<accession>A0A4Z1T9X1</accession>
<protein>
    <submittedName>
        <fullName evidence="12">Exonuclease 1</fullName>
    </submittedName>
</protein>
<keyword evidence="4" id="KW-0227">DNA damage</keyword>
<dbReference type="PANTHER" id="PTHR11081:SF65">
    <property type="entry name" value="DNA DAMAGE-INDUCIBLE PROTEIN DIN7-RELATED"/>
    <property type="match status" value="1"/>
</dbReference>
<dbReference type="Gene3D" id="3.40.50.1010">
    <property type="entry name" value="5'-nuclease"/>
    <property type="match status" value="1"/>
</dbReference>
<evidence type="ECO:0000259" key="11">
    <source>
        <dbReference type="SMART" id="SM00485"/>
    </source>
</evidence>
<dbReference type="InterPro" id="IPR044752">
    <property type="entry name" value="PIN-like_EXO1"/>
</dbReference>
<dbReference type="FunFam" id="3.40.50.1010:FF:000111">
    <property type="entry name" value="Exonuclease 1"/>
    <property type="match status" value="1"/>
</dbReference>
<comment type="caution">
    <text evidence="12">The sequence shown here is derived from an EMBL/GenBank/DDBJ whole genome shotgun (WGS) entry which is preliminary data.</text>
</comment>
<dbReference type="InterPro" id="IPR006084">
    <property type="entry name" value="XPG/Rad2"/>
</dbReference>
<keyword evidence="3" id="KW-0255">Endonuclease</keyword>
<sequence length="537" mass="58967">MGVTGLLQAVGKPTPTKISQLKGLSFVIDGHCFLHKVAYASAYALLIDDNVTPIVTRMIIILESFLKHALFVTVVFDGGSLPSKLGTNDQRRLSRAANLDAAKELLRQGRRGEANKCLSKAISFSTAQVARIAHALYKALRSKGDIAVMIAPYEADAQIAYLHKIGLADVIVTNDSDILLYGPQKVLFKYDEAKGQGDLIIDDALSASMFASLQSTTTAESATSYSIRKVEAETLFQHRVMSACILSGCDYVPSLVGVGLTKSLSAITTHHTLLPAIHLLHGEKGRPVKDTVGDLNTYVRLVVQAVLTFRYHRVLDPLSMQAVHYTPVLDEDKALLTLLDQWFYGPPHTPLAACLGAMGLVHHTAYSTGYEEDSCISLTRWQIEDFDDDCVDLMLESMQRLHKAAVRASFRTPIKERSKSTIPFLLLEELDLTRAHALISTSATNIPPIYLGDKGAAYRHTRETPTYSPVSEPTVESILDEVSNTRISHILHADAKIVTKVRDLLDEIDDEPILVMSESEPSRKAESVTGFTIIDLE</sequence>
<keyword evidence="8" id="KW-0234">DNA repair</keyword>
<keyword evidence="2" id="KW-0540">Nuclease</keyword>
<dbReference type="GO" id="GO:0046872">
    <property type="term" value="F:metal ion binding"/>
    <property type="evidence" value="ECO:0007669"/>
    <property type="project" value="InterPro"/>
</dbReference>
<dbReference type="Pfam" id="PF00867">
    <property type="entry name" value="XPG_I"/>
    <property type="match status" value="1"/>
</dbReference>
<keyword evidence="6 12" id="KW-0269">Exonuclease</keyword>
<evidence type="ECO:0000256" key="5">
    <source>
        <dbReference type="ARBA" id="ARBA00022801"/>
    </source>
</evidence>
<dbReference type="SMART" id="SM00485">
    <property type="entry name" value="XPGN"/>
    <property type="match status" value="1"/>
</dbReference>
<evidence type="ECO:0000256" key="6">
    <source>
        <dbReference type="ARBA" id="ARBA00022839"/>
    </source>
</evidence>
<evidence type="ECO:0000256" key="1">
    <source>
        <dbReference type="ARBA" id="ARBA00004123"/>
    </source>
</evidence>
<evidence type="ECO:0000256" key="7">
    <source>
        <dbReference type="ARBA" id="ARBA00023125"/>
    </source>
</evidence>